<accession>A0A0F9I260</accession>
<protein>
    <recommendedName>
        <fullName evidence="1">Histone deacetylase domain-containing protein</fullName>
    </recommendedName>
</protein>
<dbReference type="PANTHER" id="PTHR10625">
    <property type="entry name" value="HISTONE DEACETYLASE HDAC1-RELATED"/>
    <property type="match status" value="1"/>
</dbReference>
<dbReference type="InterPro" id="IPR037138">
    <property type="entry name" value="His_deacetylse_dom_sf"/>
</dbReference>
<dbReference type="PRINTS" id="PR01270">
    <property type="entry name" value="HDASUPER"/>
</dbReference>
<evidence type="ECO:0000259" key="1">
    <source>
        <dbReference type="Pfam" id="PF00850"/>
    </source>
</evidence>
<dbReference type="InterPro" id="IPR000286">
    <property type="entry name" value="HDACs"/>
</dbReference>
<dbReference type="InterPro" id="IPR023696">
    <property type="entry name" value="Ureohydrolase_dom_sf"/>
</dbReference>
<feature type="domain" description="Histone deacetylase" evidence="1">
    <location>
        <begin position="74"/>
        <end position="278"/>
    </location>
</feature>
<sequence>MQRTGIFFHYQDSVRLQDFPAALEGILDKDNVFLYDAFYPSKPPSSFDLEPIPEEWLHQVHSSEMVERVRGTGAFEGALFSAAGTVAAAIKIWRGEIDNAFIFTGYGDHHAGKNSFGGGCYFNGAAIAISQLRRQFGAKRLAIVDTDAHHGNGTWEIFEDDGEVLYVCLCSGGRREQNSKVNVQVPLRASDEGYLGLVDDNFLSRAAAFEPEAIFWNWGYDGTQGDYGDIGLTPDSHVRLAQVFKSAADRLCQGRLVVVLCGGGQRDLATRLIPQVISVLAGEGP</sequence>
<dbReference type="GO" id="GO:0004407">
    <property type="term" value="F:histone deacetylase activity"/>
    <property type="evidence" value="ECO:0007669"/>
    <property type="project" value="TreeGrafter"/>
</dbReference>
<dbReference type="PANTHER" id="PTHR10625:SF10">
    <property type="entry name" value="HISTONE DEACETYLASE HDAC1"/>
    <property type="match status" value="1"/>
</dbReference>
<dbReference type="EMBL" id="LAZR01013517">
    <property type="protein sequence ID" value="KKM21592.1"/>
    <property type="molecule type" value="Genomic_DNA"/>
</dbReference>
<dbReference type="SUPFAM" id="SSF52768">
    <property type="entry name" value="Arginase/deacetylase"/>
    <property type="match status" value="1"/>
</dbReference>
<dbReference type="Gene3D" id="3.40.800.20">
    <property type="entry name" value="Histone deacetylase domain"/>
    <property type="match status" value="1"/>
</dbReference>
<dbReference type="GO" id="GO:0040029">
    <property type="term" value="P:epigenetic regulation of gene expression"/>
    <property type="evidence" value="ECO:0007669"/>
    <property type="project" value="TreeGrafter"/>
</dbReference>
<organism evidence="2">
    <name type="scientific">marine sediment metagenome</name>
    <dbReference type="NCBI Taxonomy" id="412755"/>
    <lineage>
        <taxon>unclassified sequences</taxon>
        <taxon>metagenomes</taxon>
        <taxon>ecological metagenomes</taxon>
    </lineage>
</organism>
<comment type="caution">
    <text evidence="2">The sequence shown here is derived from an EMBL/GenBank/DDBJ whole genome shotgun (WGS) entry which is preliminary data.</text>
</comment>
<name>A0A0F9I260_9ZZZZ</name>
<dbReference type="InterPro" id="IPR023801">
    <property type="entry name" value="His_deacetylse_dom"/>
</dbReference>
<dbReference type="AlphaFoldDB" id="A0A0F9I260"/>
<gene>
    <name evidence="2" type="ORF">LCGC14_1633850</name>
</gene>
<reference evidence="2" key="1">
    <citation type="journal article" date="2015" name="Nature">
        <title>Complex archaea that bridge the gap between prokaryotes and eukaryotes.</title>
        <authorList>
            <person name="Spang A."/>
            <person name="Saw J.H."/>
            <person name="Jorgensen S.L."/>
            <person name="Zaremba-Niedzwiedzka K."/>
            <person name="Martijn J."/>
            <person name="Lind A.E."/>
            <person name="van Eijk R."/>
            <person name="Schleper C."/>
            <person name="Guy L."/>
            <person name="Ettema T.J."/>
        </authorList>
    </citation>
    <scope>NUCLEOTIDE SEQUENCE</scope>
</reference>
<proteinExistence type="predicted"/>
<dbReference type="Pfam" id="PF00850">
    <property type="entry name" value="Hist_deacetyl"/>
    <property type="match status" value="1"/>
</dbReference>
<evidence type="ECO:0000313" key="2">
    <source>
        <dbReference type="EMBL" id="KKM21592.1"/>
    </source>
</evidence>